<dbReference type="PANTHER" id="PTHR43366:SF1">
    <property type="entry name" value="PYRUVATE SYNTHASE SUBUNIT PORC"/>
    <property type="match status" value="1"/>
</dbReference>
<dbReference type="NCBIfam" id="TIGR02175">
    <property type="entry name" value="PorC_KorC"/>
    <property type="match status" value="1"/>
</dbReference>
<dbReference type="PANTHER" id="PTHR43366">
    <property type="entry name" value="PYRUVATE SYNTHASE SUBUNIT PORC"/>
    <property type="match status" value="1"/>
</dbReference>
<keyword evidence="1" id="KW-0560">Oxidoreductase</keyword>
<protein>
    <recommendedName>
        <fullName evidence="2">Pyruvate/ketoisovalerate oxidoreductase catalytic domain-containing protein</fullName>
    </recommendedName>
</protein>
<comment type="caution">
    <text evidence="3">The sequence shown here is derived from an EMBL/GenBank/DDBJ whole genome shotgun (WGS) entry which is preliminary data.</text>
</comment>
<name>A0A1F7RZB3_9BACT</name>
<dbReference type="SUPFAM" id="SSF53323">
    <property type="entry name" value="Pyruvate-ferredoxin oxidoreductase, PFOR, domain III"/>
    <property type="match status" value="1"/>
</dbReference>
<organism evidence="3 4">
    <name type="scientific">Candidatus Schekmanbacteria bacterium RBG_16_38_10</name>
    <dbReference type="NCBI Taxonomy" id="1817879"/>
    <lineage>
        <taxon>Bacteria</taxon>
        <taxon>Candidatus Schekmaniibacteriota</taxon>
    </lineage>
</organism>
<dbReference type="InterPro" id="IPR011894">
    <property type="entry name" value="PorC_KorC"/>
</dbReference>
<dbReference type="Proteomes" id="UP000178797">
    <property type="component" value="Unassembled WGS sequence"/>
</dbReference>
<reference evidence="3 4" key="1">
    <citation type="journal article" date="2016" name="Nat. Commun.">
        <title>Thousands of microbial genomes shed light on interconnected biogeochemical processes in an aquifer system.</title>
        <authorList>
            <person name="Anantharaman K."/>
            <person name="Brown C.T."/>
            <person name="Hug L.A."/>
            <person name="Sharon I."/>
            <person name="Castelle C.J."/>
            <person name="Probst A.J."/>
            <person name="Thomas B.C."/>
            <person name="Singh A."/>
            <person name="Wilkins M.J."/>
            <person name="Karaoz U."/>
            <person name="Brodie E.L."/>
            <person name="Williams K.H."/>
            <person name="Hubbard S.S."/>
            <person name="Banfield J.F."/>
        </authorList>
    </citation>
    <scope>NUCLEOTIDE SEQUENCE [LARGE SCALE GENOMIC DNA]</scope>
</reference>
<dbReference type="GO" id="GO:0016625">
    <property type="term" value="F:oxidoreductase activity, acting on the aldehyde or oxo group of donors, iron-sulfur protein as acceptor"/>
    <property type="evidence" value="ECO:0007669"/>
    <property type="project" value="InterPro"/>
</dbReference>
<gene>
    <name evidence="3" type="ORF">A2W05_10420</name>
</gene>
<sequence>MKLNACCDETGIEIRFHGRGGQGAVVASKILAVAAFFEGKFVQSFPTFGVERRGAPVAAFIRIDTKNILIRSAVYNPHHIVVLDPSLLDAIDVFSGMKSNGWVIVNAKSPEKTLDLQVSRKLTYNIAVVDATAIAVKNGIGTKTTPIVNTTILGAFSRATGLVQLDSIAKAMEKSFGKRAEANITAATEAYNSTACYPTDAISHTKQKVGV</sequence>
<evidence type="ECO:0000259" key="2">
    <source>
        <dbReference type="Pfam" id="PF01558"/>
    </source>
</evidence>
<dbReference type="Pfam" id="PF01558">
    <property type="entry name" value="POR"/>
    <property type="match status" value="1"/>
</dbReference>
<evidence type="ECO:0000313" key="4">
    <source>
        <dbReference type="Proteomes" id="UP000178797"/>
    </source>
</evidence>
<dbReference type="EMBL" id="MGDE01000067">
    <property type="protein sequence ID" value="OGL46916.1"/>
    <property type="molecule type" value="Genomic_DNA"/>
</dbReference>
<dbReference type="AlphaFoldDB" id="A0A1F7RZB3"/>
<dbReference type="InterPro" id="IPR019752">
    <property type="entry name" value="Pyrv/ketoisovalerate_OxRed_cat"/>
</dbReference>
<proteinExistence type="predicted"/>
<dbReference type="InterPro" id="IPR002869">
    <property type="entry name" value="Pyrv_flavodox_OxRed_cen"/>
</dbReference>
<dbReference type="Gene3D" id="3.40.920.10">
    <property type="entry name" value="Pyruvate-ferredoxin oxidoreductase, PFOR, domain III"/>
    <property type="match status" value="1"/>
</dbReference>
<evidence type="ECO:0000313" key="3">
    <source>
        <dbReference type="EMBL" id="OGL46916.1"/>
    </source>
</evidence>
<accession>A0A1F7RZB3</accession>
<feature type="domain" description="Pyruvate/ketoisovalerate oxidoreductase catalytic" evidence="2">
    <location>
        <begin position="20"/>
        <end position="191"/>
    </location>
</feature>
<dbReference type="InterPro" id="IPR051626">
    <property type="entry name" value="Oxidoreductase_gamma_subunit"/>
</dbReference>
<evidence type="ECO:0000256" key="1">
    <source>
        <dbReference type="ARBA" id="ARBA00023002"/>
    </source>
</evidence>